<organism evidence="1 2">
    <name type="scientific">Trichonephila clavata</name>
    <name type="common">Joro spider</name>
    <name type="synonym">Nephila clavata</name>
    <dbReference type="NCBI Taxonomy" id="2740835"/>
    <lineage>
        <taxon>Eukaryota</taxon>
        <taxon>Metazoa</taxon>
        <taxon>Ecdysozoa</taxon>
        <taxon>Arthropoda</taxon>
        <taxon>Chelicerata</taxon>
        <taxon>Arachnida</taxon>
        <taxon>Araneae</taxon>
        <taxon>Araneomorphae</taxon>
        <taxon>Entelegynae</taxon>
        <taxon>Araneoidea</taxon>
        <taxon>Nephilidae</taxon>
        <taxon>Trichonephila</taxon>
    </lineage>
</organism>
<protein>
    <submittedName>
        <fullName evidence="1">Uncharacterized protein</fullName>
    </submittedName>
</protein>
<evidence type="ECO:0000313" key="1">
    <source>
        <dbReference type="EMBL" id="GFQ68404.1"/>
    </source>
</evidence>
<sequence length="171" mass="18199">MFGDLFDWLFGSSKANRQFENNIAMQKDLYGRYNTFMENLGGLGKGGPGGFINQIASQYKEGPYQQFISNQMNTGLGNQLRASGLDQSSYGLSKVASLNSELASKGLNDFISSSLGGLQSLIGAHGLGGQIGQNLGGGYTSYGKSLNDRWIAMNQMLGGLGEGIGKFAGMR</sequence>
<dbReference type="AlphaFoldDB" id="A0A8X6KBC7"/>
<gene>
    <name evidence="1" type="primary">Wcon_00920</name>
    <name evidence="1" type="ORF">TNCT_97681</name>
</gene>
<dbReference type="EMBL" id="BMAO01000661">
    <property type="protein sequence ID" value="GFQ68404.1"/>
    <property type="molecule type" value="Genomic_DNA"/>
</dbReference>
<keyword evidence="2" id="KW-1185">Reference proteome</keyword>
<evidence type="ECO:0000313" key="2">
    <source>
        <dbReference type="Proteomes" id="UP000887116"/>
    </source>
</evidence>
<comment type="caution">
    <text evidence="1">The sequence shown here is derived from an EMBL/GenBank/DDBJ whole genome shotgun (WGS) entry which is preliminary data.</text>
</comment>
<dbReference type="OrthoDB" id="10436231at2759"/>
<name>A0A8X6KBC7_TRICU</name>
<accession>A0A8X6KBC7</accession>
<dbReference type="Proteomes" id="UP000887116">
    <property type="component" value="Unassembled WGS sequence"/>
</dbReference>
<proteinExistence type="predicted"/>
<reference evidence="1" key="1">
    <citation type="submission" date="2020-07" db="EMBL/GenBank/DDBJ databases">
        <title>Multicomponent nature underlies the extraordinary mechanical properties of spider dragline silk.</title>
        <authorList>
            <person name="Kono N."/>
            <person name="Nakamura H."/>
            <person name="Mori M."/>
            <person name="Yoshida Y."/>
            <person name="Ohtoshi R."/>
            <person name="Malay A.D."/>
            <person name="Moran D.A.P."/>
            <person name="Tomita M."/>
            <person name="Numata K."/>
            <person name="Arakawa K."/>
        </authorList>
    </citation>
    <scope>NUCLEOTIDE SEQUENCE</scope>
</reference>